<feature type="coiled-coil region" evidence="2">
    <location>
        <begin position="9"/>
        <end position="36"/>
    </location>
</feature>
<feature type="domain" description="EAL" evidence="3">
    <location>
        <begin position="625"/>
        <end position="880"/>
    </location>
</feature>
<dbReference type="InterPro" id="IPR035919">
    <property type="entry name" value="EAL_sf"/>
</dbReference>
<dbReference type="InterPro" id="IPR029787">
    <property type="entry name" value="Nucleotide_cyclase"/>
</dbReference>
<dbReference type="AlphaFoldDB" id="A0A545UJM3"/>
<dbReference type="PROSITE" id="PS50883">
    <property type="entry name" value="EAL"/>
    <property type="match status" value="1"/>
</dbReference>
<dbReference type="SUPFAM" id="SSF55781">
    <property type="entry name" value="GAF domain-like"/>
    <property type="match status" value="2"/>
</dbReference>
<keyword evidence="2" id="KW-0175">Coiled coil</keyword>
<accession>A0A545UJM3</accession>
<dbReference type="Pfam" id="PF13185">
    <property type="entry name" value="GAF_2"/>
    <property type="match status" value="2"/>
</dbReference>
<dbReference type="InterPro" id="IPR000160">
    <property type="entry name" value="GGDEF_dom"/>
</dbReference>
<comment type="caution">
    <text evidence="5">The sequence shown here is derived from an EMBL/GenBank/DDBJ whole genome shotgun (WGS) entry which is preliminary data.</text>
</comment>
<dbReference type="SUPFAM" id="SSF55073">
    <property type="entry name" value="Nucleotide cyclase"/>
    <property type="match status" value="1"/>
</dbReference>
<keyword evidence="6" id="KW-1185">Reference proteome</keyword>
<dbReference type="GO" id="GO:0003824">
    <property type="term" value="F:catalytic activity"/>
    <property type="evidence" value="ECO:0007669"/>
    <property type="project" value="UniProtKB-ARBA"/>
</dbReference>
<dbReference type="CDD" id="cd01949">
    <property type="entry name" value="GGDEF"/>
    <property type="match status" value="1"/>
</dbReference>
<organism evidence="5 6">
    <name type="scientific">Aliikangiella coralliicola</name>
    <dbReference type="NCBI Taxonomy" id="2592383"/>
    <lineage>
        <taxon>Bacteria</taxon>
        <taxon>Pseudomonadati</taxon>
        <taxon>Pseudomonadota</taxon>
        <taxon>Gammaproteobacteria</taxon>
        <taxon>Oceanospirillales</taxon>
        <taxon>Pleioneaceae</taxon>
        <taxon>Aliikangiella</taxon>
    </lineage>
</organism>
<gene>
    <name evidence="5" type="ORF">FLL46_01900</name>
</gene>
<dbReference type="InterPro" id="IPR029016">
    <property type="entry name" value="GAF-like_dom_sf"/>
</dbReference>
<dbReference type="FunFam" id="3.30.70.270:FF:000001">
    <property type="entry name" value="Diguanylate cyclase domain protein"/>
    <property type="match status" value="1"/>
</dbReference>
<dbReference type="PANTHER" id="PTHR44757">
    <property type="entry name" value="DIGUANYLATE CYCLASE DGCP"/>
    <property type="match status" value="1"/>
</dbReference>
<dbReference type="OrthoDB" id="6597954at2"/>
<dbReference type="PANTHER" id="PTHR44757:SF2">
    <property type="entry name" value="BIOFILM ARCHITECTURE MAINTENANCE PROTEIN MBAA"/>
    <property type="match status" value="1"/>
</dbReference>
<reference evidence="5 6" key="1">
    <citation type="submission" date="2019-07" db="EMBL/GenBank/DDBJ databases">
        <title>Draft genome for Aliikangiella sp. M105.</title>
        <authorList>
            <person name="Wang G."/>
        </authorList>
    </citation>
    <scope>NUCLEOTIDE SEQUENCE [LARGE SCALE GENOMIC DNA]</scope>
    <source>
        <strain evidence="5 6">M105</strain>
    </source>
</reference>
<protein>
    <submittedName>
        <fullName evidence="5">EAL domain-containing protein</fullName>
    </submittedName>
</protein>
<dbReference type="NCBIfam" id="TIGR00254">
    <property type="entry name" value="GGDEF"/>
    <property type="match status" value="1"/>
</dbReference>
<dbReference type="Pfam" id="PF00990">
    <property type="entry name" value="GGDEF"/>
    <property type="match status" value="1"/>
</dbReference>
<evidence type="ECO:0000313" key="6">
    <source>
        <dbReference type="Proteomes" id="UP000315439"/>
    </source>
</evidence>
<dbReference type="Gene3D" id="3.30.70.270">
    <property type="match status" value="1"/>
</dbReference>
<comment type="cofactor">
    <cofactor evidence="1">
        <name>Mg(2+)</name>
        <dbReference type="ChEBI" id="CHEBI:18420"/>
    </cofactor>
</comment>
<dbReference type="SMART" id="SM00052">
    <property type="entry name" value="EAL"/>
    <property type="match status" value="1"/>
</dbReference>
<evidence type="ECO:0000259" key="3">
    <source>
        <dbReference type="PROSITE" id="PS50883"/>
    </source>
</evidence>
<dbReference type="InterPro" id="IPR043128">
    <property type="entry name" value="Rev_trsase/Diguanyl_cyclase"/>
</dbReference>
<dbReference type="SMART" id="SM00267">
    <property type="entry name" value="GGDEF"/>
    <property type="match status" value="1"/>
</dbReference>
<dbReference type="RefSeq" id="WP_142891725.1">
    <property type="nucleotide sequence ID" value="NZ_ML660160.1"/>
</dbReference>
<dbReference type="InterPro" id="IPR052155">
    <property type="entry name" value="Biofilm_reg_signaling"/>
</dbReference>
<evidence type="ECO:0000259" key="4">
    <source>
        <dbReference type="PROSITE" id="PS50887"/>
    </source>
</evidence>
<name>A0A545UJM3_9GAMM</name>
<dbReference type="InterPro" id="IPR001633">
    <property type="entry name" value="EAL_dom"/>
</dbReference>
<feature type="domain" description="GGDEF" evidence="4">
    <location>
        <begin position="483"/>
        <end position="616"/>
    </location>
</feature>
<sequence length="887" mass="100159">MKNETTLTEKDLCEEIKDLKVRNAELEKAARRFTAAKKLQNALFRIVDIANSTADLYEFYCELHNIVSELTSAKNFFIALYHQDVNGLSFPYYEDDEDNEQGKDEPLHNKEKIHSAEKYQASPTMQVITQGKLLHLNAQQIAQMGGKGRNAEDWIGVPLIQGDKVLGALVVQSYAPGFSYSKRDENLLTYVSQHIATGLSRKQSAEALKDAHKKLQQNNLELENRVQERTNELNQINLMLANEVKVRRTSEKIQKALFKITDLVSTATSLNDLFEGVHRTISELMYAENAFIAIVSKDKDALEFPYFADQHDARPGIIQLDSENDSEPSSLTVKVFQTGEPILFERSKDKKREVLGPEPISWLGVPLKDQAATFGVIVVQSYDKNHIHSNQNLSVLITIAKQVATAILRKKDADALKQAHENLERRVKERTSVLEKTIVKRRKIEKQLEHESLHDALTQLPNRKYLTEQLKIVLEGELTESSCDIALLFLDLDRFKIINDSLGHHIGDLFLVEVAKRLTSCMRDNDVVVRLGGDEFCILMSDVRSEKVAIRLAERVLNQLRSPVEVEQHSLITSASIGVRLAKVGKDNAVQVIGDADSAMYQAKHDGKNRYCLFDANIKKIVSKRLQLEQDLRNAIGTDQLSLYYQPILELFTNSIVGLEALIRWEHPTEGFISPVEFIPIAEETGLIQEVGEKVVEMACQSLHEFSQISATESLYVNVNISAIQILSRTSDESIRKLIAKYKIDPSKLNAEITESILVEDFKAAIQFVQELKTIGMKVFLDDFGTGYSSLSYLHQFPFDLIKLDQSFIQSTSENNSNITLIESIGFLATNLGMDIVVEGIETEAQMMLAQNLNCRFGQGYLFAKPMPKHQLIKFVQEYATSTSFIN</sequence>
<evidence type="ECO:0000256" key="1">
    <source>
        <dbReference type="ARBA" id="ARBA00001946"/>
    </source>
</evidence>
<dbReference type="SUPFAM" id="SSF141868">
    <property type="entry name" value="EAL domain-like"/>
    <property type="match status" value="1"/>
</dbReference>
<dbReference type="Gene3D" id="3.20.20.450">
    <property type="entry name" value="EAL domain"/>
    <property type="match status" value="1"/>
</dbReference>
<dbReference type="Pfam" id="PF00563">
    <property type="entry name" value="EAL"/>
    <property type="match status" value="1"/>
</dbReference>
<dbReference type="PROSITE" id="PS50887">
    <property type="entry name" value="GGDEF"/>
    <property type="match status" value="1"/>
</dbReference>
<dbReference type="Proteomes" id="UP000315439">
    <property type="component" value="Unassembled WGS sequence"/>
</dbReference>
<feature type="coiled-coil region" evidence="2">
    <location>
        <begin position="205"/>
        <end position="239"/>
    </location>
</feature>
<dbReference type="InterPro" id="IPR003018">
    <property type="entry name" value="GAF"/>
</dbReference>
<evidence type="ECO:0000256" key="2">
    <source>
        <dbReference type="SAM" id="Coils"/>
    </source>
</evidence>
<dbReference type="Gene3D" id="3.30.450.40">
    <property type="match status" value="2"/>
</dbReference>
<dbReference type="SMART" id="SM00065">
    <property type="entry name" value="GAF"/>
    <property type="match status" value="2"/>
</dbReference>
<dbReference type="EMBL" id="VIKS01000001">
    <property type="protein sequence ID" value="TQV89661.1"/>
    <property type="molecule type" value="Genomic_DNA"/>
</dbReference>
<proteinExistence type="predicted"/>
<evidence type="ECO:0000313" key="5">
    <source>
        <dbReference type="EMBL" id="TQV89661.1"/>
    </source>
</evidence>
<dbReference type="CDD" id="cd01948">
    <property type="entry name" value="EAL"/>
    <property type="match status" value="1"/>
</dbReference>